<reference evidence="1 2" key="1">
    <citation type="submission" date="2018-03" db="EMBL/GenBank/DDBJ databases">
        <title>Genomic Encyclopedia of Archaeal and Bacterial Type Strains, Phase II (KMG-II): from individual species to whole genera.</title>
        <authorList>
            <person name="Goeker M."/>
        </authorList>
    </citation>
    <scope>NUCLEOTIDE SEQUENCE [LARGE SCALE GENOMIC DNA]</scope>
    <source>
        <strain evidence="1 2">DSM 24859</strain>
    </source>
</reference>
<accession>A0A2P8HN53</accession>
<protein>
    <submittedName>
        <fullName evidence="1">Uncharacterized protein</fullName>
    </submittedName>
</protein>
<evidence type="ECO:0000313" key="1">
    <source>
        <dbReference type="EMBL" id="PSL47630.1"/>
    </source>
</evidence>
<proteinExistence type="predicted"/>
<keyword evidence="2" id="KW-1185">Reference proteome</keyword>
<gene>
    <name evidence="1" type="ORF">CLV51_102487</name>
</gene>
<comment type="caution">
    <text evidence="1">The sequence shown here is derived from an EMBL/GenBank/DDBJ whole genome shotgun (WGS) entry which is preliminary data.</text>
</comment>
<name>A0A2P8HN53_CHINA</name>
<dbReference type="EMBL" id="PYAW01000002">
    <property type="protein sequence ID" value="PSL47630.1"/>
    <property type="molecule type" value="Genomic_DNA"/>
</dbReference>
<sequence length="45" mass="5146">MIKDDAHHAIGRLFSIWHAQKELVLLATHAITMVSIISNYINPIY</sequence>
<organism evidence="1 2">
    <name type="scientific">Chitinophaga niastensis</name>
    <dbReference type="NCBI Taxonomy" id="536980"/>
    <lineage>
        <taxon>Bacteria</taxon>
        <taxon>Pseudomonadati</taxon>
        <taxon>Bacteroidota</taxon>
        <taxon>Chitinophagia</taxon>
        <taxon>Chitinophagales</taxon>
        <taxon>Chitinophagaceae</taxon>
        <taxon>Chitinophaga</taxon>
    </lineage>
</organism>
<dbReference type="AlphaFoldDB" id="A0A2P8HN53"/>
<dbReference type="Proteomes" id="UP000240971">
    <property type="component" value="Unassembled WGS sequence"/>
</dbReference>
<evidence type="ECO:0000313" key="2">
    <source>
        <dbReference type="Proteomes" id="UP000240971"/>
    </source>
</evidence>